<dbReference type="InterPro" id="IPR051503">
    <property type="entry name" value="ComplSys_Reg/VirEntry_Med"/>
</dbReference>
<keyword evidence="3 4" id="KW-1015">Disulfide bond</keyword>
<evidence type="ECO:0000256" key="4">
    <source>
        <dbReference type="PROSITE-ProRule" id="PRU00302"/>
    </source>
</evidence>
<feature type="disulfide bond" evidence="4">
    <location>
        <begin position="94"/>
        <end position="137"/>
    </location>
</feature>
<dbReference type="Ensembl" id="ENSPSTT00000017180.1">
    <property type="protein sequence ID" value="ENSPSTP00000016392.1"/>
    <property type="gene ID" value="ENSPSTG00000011647.1"/>
</dbReference>
<keyword evidence="2" id="KW-0732">Signal</keyword>
<dbReference type="SMART" id="SM00032">
    <property type="entry name" value="CCP"/>
    <property type="match status" value="3"/>
</dbReference>
<comment type="caution">
    <text evidence="4">Lacks conserved residue(s) required for the propagation of feature annotation.</text>
</comment>
<dbReference type="InterPro" id="IPR000436">
    <property type="entry name" value="Sushi_SCR_CCP_dom"/>
</dbReference>
<dbReference type="GO" id="GO:0005615">
    <property type="term" value="C:extracellular space"/>
    <property type="evidence" value="ECO:0007669"/>
    <property type="project" value="TreeGrafter"/>
</dbReference>
<dbReference type="Gene3D" id="2.10.70.10">
    <property type="entry name" value="Complement Module, domain 1"/>
    <property type="match status" value="3"/>
</dbReference>
<feature type="disulfide bond" evidence="4">
    <location>
        <begin position="157"/>
        <end position="200"/>
    </location>
</feature>
<protein>
    <recommendedName>
        <fullName evidence="5">Sushi domain-containing protein</fullName>
    </recommendedName>
</protein>
<keyword evidence="1 4" id="KW-0768">Sushi</keyword>
<dbReference type="PANTHER" id="PTHR45785:SF7">
    <property type="entry name" value="COMPLEMENT FACTOR H"/>
    <property type="match status" value="1"/>
</dbReference>
<dbReference type="PROSITE" id="PS50923">
    <property type="entry name" value="SUSHI"/>
    <property type="match status" value="3"/>
</dbReference>
<evidence type="ECO:0000256" key="2">
    <source>
        <dbReference type="ARBA" id="ARBA00022729"/>
    </source>
</evidence>
<dbReference type="Pfam" id="PF00084">
    <property type="entry name" value="Sushi"/>
    <property type="match status" value="3"/>
</dbReference>
<feature type="domain" description="Sushi" evidence="5">
    <location>
        <begin position="22"/>
        <end position="89"/>
    </location>
</feature>
<keyword evidence="7" id="KW-1185">Reference proteome</keyword>
<dbReference type="GO" id="GO:0001851">
    <property type="term" value="F:complement component C3b binding"/>
    <property type="evidence" value="ECO:0007669"/>
    <property type="project" value="TreeGrafter"/>
</dbReference>
<name>A0A8C9FLE1_PAVCR</name>
<evidence type="ECO:0000256" key="1">
    <source>
        <dbReference type="ARBA" id="ARBA00022659"/>
    </source>
</evidence>
<dbReference type="Proteomes" id="UP000694428">
    <property type="component" value="Unplaced"/>
</dbReference>
<dbReference type="AlphaFoldDB" id="A0A8C9FLE1"/>
<evidence type="ECO:0000313" key="6">
    <source>
        <dbReference type="Ensembl" id="ENSPSTP00000016392.1"/>
    </source>
</evidence>
<reference evidence="6" key="1">
    <citation type="submission" date="2025-08" db="UniProtKB">
        <authorList>
            <consortium name="Ensembl"/>
        </authorList>
    </citation>
    <scope>IDENTIFICATION</scope>
</reference>
<dbReference type="FunFam" id="2.10.70.10:FF:000026">
    <property type="entry name" value="Complement inhibitory factor H"/>
    <property type="match status" value="1"/>
</dbReference>
<feature type="domain" description="Sushi" evidence="5">
    <location>
        <begin position="155"/>
        <end position="213"/>
    </location>
</feature>
<evidence type="ECO:0000313" key="7">
    <source>
        <dbReference type="Proteomes" id="UP000694428"/>
    </source>
</evidence>
<dbReference type="CDD" id="cd00033">
    <property type="entry name" value="CCP"/>
    <property type="match status" value="2"/>
</dbReference>
<evidence type="ECO:0000259" key="5">
    <source>
        <dbReference type="PROSITE" id="PS50923"/>
    </source>
</evidence>
<dbReference type="GO" id="GO:0006956">
    <property type="term" value="P:complement activation"/>
    <property type="evidence" value="ECO:0007669"/>
    <property type="project" value="TreeGrafter"/>
</dbReference>
<sequence length="227" mass="25462">MCLGSWDTGCCRDILAVFINVVKCTYFSSLEICDVSYLENGIIQNNWKNSYKEGEKTKYFCNINYHAENENGEIMCTKNGWSPIPRCIQDPGDCGPPPEITNGNVTGGFLERYQHGNRMEYECDTQFKLVGSKEIECLDGQWSSPPSCLHIFSEMSCGSIPSVPNSATEGRNKEVYEPGETVRYQCNEGFEAVGLPEIICRRGNWSSPPFCEGVCSTSKLFMILLVF</sequence>
<dbReference type="SUPFAM" id="SSF57535">
    <property type="entry name" value="Complement control module/SCR domain"/>
    <property type="match status" value="3"/>
</dbReference>
<organism evidence="6 7">
    <name type="scientific">Pavo cristatus</name>
    <name type="common">Indian peafowl</name>
    <name type="synonym">Blue peafowl</name>
    <dbReference type="NCBI Taxonomy" id="9049"/>
    <lineage>
        <taxon>Eukaryota</taxon>
        <taxon>Metazoa</taxon>
        <taxon>Chordata</taxon>
        <taxon>Craniata</taxon>
        <taxon>Vertebrata</taxon>
        <taxon>Euteleostomi</taxon>
        <taxon>Archelosauria</taxon>
        <taxon>Archosauria</taxon>
        <taxon>Dinosauria</taxon>
        <taxon>Saurischia</taxon>
        <taxon>Theropoda</taxon>
        <taxon>Coelurosauria</taxon>
        <taxon>Aves</taxon>
        <taxon>Neognathae</taxon>
        <taxon>Galloanserae</taxon>
        <taxon>Galliformes</taxon>
        <taxon>Phasianidae</taxon>
        <taxon>Phasianinae</taxon>
        <taxon>Pavo</taxon>
    </lineage>
</organism>
<accession>A0A8C9FLE1</accession>
<proteinExistence type="predicted"/>
<reference evidence="6" key="2">
    <citation type="submission" date="2025-09" db="UniProtKB">
        <authorList>
            <consortium name="Ensembl"/>
        </authorList>
    </citation>
    <scope>IDENTIFICATION</scope>
</reference>
<evidence type="ECO:0000256" key="3">
    <source>
        <dbReference type="ARBA" id="ARBA00023157"/>
    </source>
</evidence>
<dbReference type="PANTHER" id="PTHR45785">
    <property type="entry name" value="COMPLEMENT FACTOR H-RELATED"/>
    <property type="match status" value="1"/>
</dbReference>
<dbReference type="InterPro" id="IPR035976">
    <property type="entry name" value="Sushi/SCR/CCP_sf"/>
</dbReference>
<feature type="domain" description="Sushi" evidence="5">
    <location>
        <begin position="92"/>
        <end position="150"/>
    </location>
</feature>